<evidence type="ECO:0000313" key="2">
    <source>
        <dbReference type="EMBL" id="MDZ5470661.1"/>
    </source>
</evidence>
<comment type="caution">
    <text evidence="2">The sequence shown here is derived from an EMBL/GenBank/DDBJ whole genome shotgun (WGS) entry which is preliminary data.</text>
</comment>
<dbReference type="Proteomes" id="UP001290455">
    <property type="component" value="Unassembled WGS sequence"/>
</dbReference>
<dbReference type="RefSeq" id="WP_322444954.1">
    <property type="nucleotide sequence ID" value="NZ_JAXOFX010000001.1"/>
</dbReference>
<organism evidence="2 3">
    <name type="scientific">Robertmurraya mangrovi</name>
    <dbReference type="NCBI Taxonomy" id="3098077"/>
    <lineage>
        <taxon>Bacteria</taxon>
        <taxon>Bacillati</taxon>
        <taxon>Bacillota</taxon>
        <taxon>Bacilli</taxon>
        <taxon>Bacillales</taxon>
        <taxon>Bacillaceae</taxon>
        <taxon>Robertmurraya</taxon>
    </lineage>
</organism>
<protein>
    <submittedName>
        <fullName evidence="2">Asp23/Gls24 family envelope stress response protein</fullName>
    </submittedName>
</protein>
<proteinExistence type="inferred from homology"/>
<accession>A0ABU5IU47</accession>
<name>A0ABU5IU47_9BACI</name>
<dbReference type="Pfam" id="PF03780">
    <property type="entry name" value="Asp23"/>
    <property type="match status" value="1"/>
</dbReference>
<gene>
    <name evidence="2" type="ORF">SM124_02745</name>
</gene>
<sequence>MSKGHISSEKELALNNVITAIIESNVSEHGEIIIYKYKNDLLATLLKKRSVVKNGVNIKIFDDKDVLIQLNLMIQKGYNMIKKIERLQKTIQEEIQLLTGLTVRQINVTLLDVFTK</sequence>
<reference evidence="2 3" key="1">
    <citation type="submission" date="2023-11" db="EMBL/GenBank/DDBJ databases">
        <title>Bacillus jintuensis, isolated from a mudflat on the Beibu Gulf coast.</title>
        <authorList>
            <person name="Li M."/>
        </authorList>
    </citation>
    <scope>NUCLEOTIDE SEQUENCE [LARGE SCALE GENOMIC DNA]</scope>
    <source>
        <strain evidence="2 3">31A1R</strain>
    </source>
</reference>
<dbReference type="EMBL" id="JAXOFX010000001">
    <property type="protein sequence ID" value="MDZ5470661.1"/>
    <property type="molecule type" value="Genomic_DNA"/>
</dbReference>
<comment type="similarity">
    <text evidence="1">Belongs to the asp23 family.</text>
</comment>
<dbReference type="InterPro" id="IPR005531">
    <property type="entry name" value="Asp23"/>
</dbReference>
<keyword evidence="3" id="KW-1185">Reference proteome</keyword>
<evidence type="ECO:0000313" key="3">
    <source>
        <dbReference type="Proteomes" id="UP001290455"/>
    </source>
</evidence>
<evidence type="ECO:0000256" key="1">
    <source>
        <dbReference type="ARBA" id="ARBA00005721"/>
    </source>
</evidence>